<accession>A0ACB8F091</accession>
<comment type="caution">
    <text evidence="1">The sequence shown here is derived from an EMBL/GenBank/DDBJ whole genome shotgun (WGS) entry which is preliminary data.</text>
</comment>
<organism evidence="1 2">
    <name type="scientific">Sphaerodactylus townsendi</name>
    <dbReference type="NCBI Taxonomy" id="933632"/>
    <lineage>
        <taxon>Eukaryota</taxon>
        <taxon>Metazoa</taxon>
        <taxon>Chordata</taxon>
        <taxon>Craniata</taxon>
        <taxon>Vertebrata</taxon>
        <taxon>Euteleostomi</taxon>
        <taxon>Lepidosauria</taxon>
        <taxon>Squamata</taxon>
        <taxon>Bifurcata</taxon>
        <taxon>Gekkota</taxon>
        <taxon>Sphaerodactylidae</taxon>
        <taxon>Sphaerodactylus</taxon>
    </lineage>
</organism>
<reference evidence="1" key="1">
    <citation type="submission" date="2021-08" db="EMBL/GenBank/DDBJ databases">
        <title>The first chromosome-level gecko genome reveals the dynamic sex chromosomes of Neotropical dwarf geckos (Sphaerodactylidae: Sphaerodactylus).</title>
        <authorList>
            <person name="Pinto B.J."/>
            <person name="Keating S.E."/>
            <person name="Gamble T."/>
        </authorList>
    </citation>
    <scope>NUCLEOTIDE SEQUENCE</scope>
    <source>
        <strain evidence="1">TG3544</strain>
    </source>
</reference>
<proteinExistence type="predicted"/>
<evidence type="ECO:0000313" key="1">
    <source>
        <dbReference type="EMBL" id="KAH7998511.1"/>
    </source>
</evidence>
<evidence type="ECO:0000313" key="2">
    <source>
        <dbReference type="Proteomes" id="UP000827872"/>
    </source>
</evidence>
<dbReference type="EMBL" id="CM037625">
    <property type="protein sequence ID" value="KAH7998511.1"/>
    <property type="molecule type" value="Genomic_DNA"/>
</dbReference>
<gene>
    <name evidence="1" type="primary">DNM1_3</name>
    <name evidence="1" type="ORF">K3G42_017518</name>
</gene>
<dbReference type="Proteomes" id="UP000827872">
    <property type="component" value="Linkage Group LG12"/>
</dbReference>
<name>A0ACB8F091_9SAUR</name>
<sequence length="103" mass="12009">MTGNFESCCCPVYEFPRMDQLSQYPHLREEMERIVTTHIREREGRTKDQVMLLIDIELAYMNTNHEDFIGFANAQQRSSQMSKKKAAGNQDEILVSKRPVAVR</sequence>
<keyword evidence="2" id="KW-1185">Reference proteome</keyword>
<protein>
    <submittedName>
        <fullName evidence="1">Dynamin- GTPase protein</fullName>
    </submittedName>
</protein>